<gene>
    <name evidence="1" type="ORF">MtrunA17_Chr3g0110031</name>
</gene>
<reference evidence="1" key="1">
    <citation type="journal article" date="2018" name="Nat. Plants">
        <title>Whole-genome landscape of Medicago truncatula symbiotic genes.</title>
        <authorList>
            <person name="Pecrix Y."/>
            <person name="Gamas P."/>
            <person name="Carrere S."/>
        </authorList>
    </citation>
    <scope>NUCLEOTIDE SEQUENCE</scope>
    <source>
        <tissue evidence="1">Leaves</tissue>
    </source>
</reference>
<dbReference type="InterPro" id="IPR011989">
    <property type="entry name" value="ARM-like"/>
</dbReference>
<dbReference type="Gramene" id="rna16390">
    <property type="protein sequence ID" value="RHN68093.1"/>
    <property type="gene ID" value="gene16390"/>
</dbReference>
<comment type="caution">
    <text evidence="1">The sequence shown here is derived from an EMBL/GenBank/DDBJ whole genome shotgun (WGS) entry which is preliminary data.</text>
</comment>
<dbReference type="AlphaFoldDB" id="A0A396IUF3"/>
<protein>
    <submittedName>
        <fullName evidence="1">Uncharacterized protein</fullName>
    </submittedName>
</protein>
<organism evidence="1">
    <name type="scientific">Medicago truncatula</name>
    <name type="common">Barrel medic</name>
    <name type="synonym">Medicago tribuloides</name>
    <dbReference type="NCBI Taxonomy" id="3880"/>
    <lineage>
        <taxon>Eukaryota</taxon>
        <taxon>Viridiplantae</taxon>
        <taxon>Streptophyta</taxon>
        <taxon>Embryophyta</taxon>
        <taxon>Tracheophyta</taxon>
        <taxon>Spermatophyta</taxon>
        <taxon>Magnoliopsida</taxon>
        <taxon>eudicotyledons</taxon>
        <taxon>Gunneridae</taxon>
        <taxon>Pentapetalae</taxon>
        <taxon>rosids</taxon>
        <taxon>fabids</taxon>
        <taxon>Fabales</taxon>
        <taxon>Fabaceae</taxon>
        <taxon>Papilionoideae</taxon>
        <taxon>50 kb inversion clade</taxon>
        <taxon>NPAAA clade</taxon>
        <taxon>Hologalegina</taxon>
        <taxon>IRL clade</taxon>
        <taxon>Trifolieae</taxon>
        <taxon>Medicago</taxon>
    </lineage>
</organism>
<dbReference type="Gene3D" id="1.25.10.10">
    <property type="entry name" value="Leucine-rich Repeat Variant"/>
    <property type="match status" value="1"/>
</dbReference>
<dbReference type="EMBL" id="PSQE01000003">
    <property type="protein sequence ID" value="RHN68093.1"/>
    <property type="molecule type" value="Genomic_DNA"/>
</dbReference>
<dbReference type="Proteomes" id="UP000265566">
    <property type="component" value="Chromosome 3"/>
</dbReference>
<accession>A0A396IUF3</accession>
<evidence type="ECO:0000313" key="1">
    <source>
        <dbReference type="EMBL" id="RHN68093.1"/>
    </source>
</evidence>
<name>A0A396IUF3_MEDTR</name>
<dbReference type="InterPro" id="IPR016024">
    <property type="entry name" value="ARM-type_fold"/>
</dbReference>
<proteinExistence type="predicted"/>
<sequence length="200" mass="22346">MYNVFHSIQDAGFLIATTIDSFKIRDATYIVSLVTNVAQFLRDDMPDRVMALAISIFNILVPQFPEKITGHHIKYVGTACYALRNDYPHAQLHATRAIGISVKFGKDEIGISVSECLARLYAVIAKRLSISEQSEDVASLCDTAVAALGKLCEYHRDSIDGPTYILVRWTLKSYCQGQLLLDILLEDQKIGAEIKWKDCS</sequence>
<dbReference type="SUPFAM" id="SSF48371">
    <property type="entry name" value="ARM repeat"/>
    <property type="match status" value="1"/>
</dbReference>